<protein>
    <recommendedName>
        <fullName evidence="5">Probable acetate kinase</fullName>
        <ecNumber evidence="5">2.7.2.1</ecNumber>
    </recommendedName>
    <alternativeName>
        <fullName evidence="5">Acetokinase</fullName>
    </alternativeName>
</protein>
<dbReference type="EC" id="2.7.2.1" evidence="5"/>
<feature type="binding site" evidence="5">
    <location>
        <begin position="283"/>
        <end position="285"/>
    </location>
    <ligand>
        <name>ATP</name>
        <dbReference type="ChEBI" id="CHEBI:30616"/>
    </ligand>
</feature>
<evidence type="ECO:0000256" key="3">
    <source>
        <dbReference type="ARBA" id="ARBA00022777"/>
    </source>
</evidence>
<feature type="site" description="Transition state stabilizer" evidence="5">
    <location>
        <position position="241"/>
    </location>
</feature>
<proteinExistence type="inferred from homology"/>
<comment type="pathway">
    <text evidence="5">Metabolic intermediate biosynthesis; acetyl-CoA biosynthesis; acetyl-CoA from acetate: step 1/2.</text>
</comment>
<keyword evidence="2 5" id="KW-0547">Nucleotide-binding</keyword>
<evidence type="ECO:0000256" key="5">
    <source>
        <dbReference type="HAMAP-Rule" id="MF_03131"/>
    </source>
</evidence>
<dbReference type="EMBL" id="CASHTH010002177">
    <property type="protein sequence ID" value="CAI8025730.1"/>
    <property type="molecule type" value="Genomic_DNA"/>
</dbReference>
<dbReference type="PRINTS" id="PR00471">
    <property type="entry name" value="ACETATEKNASE"/>
</dbReference>
<dbReference type="InterPro" id="IPR004372">
    <property type="entry name" value="Ac/propionate_kinase"/>
</dbReference>
<dbReference type="GO" id="GO:0005524">
    <property type="term" value="F:ATP binding"/>
    <property type="evidence" value="ECO:0007669"/>
    <property type="project" value="UniProtKB-KW"/>
</dbReference>
<dbReference type="SUPFAM" id="SSF53067">
    <property type="entry name" value="Actin-like ATPase domain"/>
    <property type="match status" value="2"/>
</dbReference>
<keyword evidence="3 5" id="KW-0418">Kinase</keyword>
<dbReference type="HAMAP" id="MF_00020">
    <property type="entry name" value="Acetate_kinase"/>
    <property type="match status" value="1"/>
</dbReference>
<dbReference type="Gene3D" id="3.30.420.40">
    <property type="match status" value="2"/>
</dbReference>
<gene>
    <name evidence="6" type="ORF">GBAR_LOCUS14845</name>
</gene>
<reference evidence="6" key="1">
    <citation type="submission" date="2023-03" db="EMBL/GenBank/DDBJ databases">
        <authorList>
            <person name="Steffen K."/>
            <person name="Cardenas P."/>
        </authorList>
    </citation>
    <scope>NUCLEOTIDE SEQUENCE</scope>
</reference>
<organism evidence="6 7">
    <name type="scientific">Geodia barretti</name>
    <name type="common">Barrett's horny sponge</name>
    <dbReference type="NCBI Taxonomy" id="519541"/>
    <lineage>
        <taxon>Eukaryota</taxon>
        <taxon>Metazoa</taxon>
        <taxon>Porifera</taxon>
        <taxon>Demospongiae</taxon>
        <taxon>Heteroscleromorpha</taxon>
        <taxon>Tetractinellida</taxon>
        <taxon>Astrophorina</taxon>
        <taxon>Geodiidae</taxon>
        <taxon>Geodia</taxon>
    </lineage>
</organism>
<dbReference type="GO" id="GO:0006085">
    <property type="term" value="P:acetyl-CoA biosynthetic process"/>
    <property type="evidence" value="ECO:0007669"/>
    <property type="project" value="UniProtKB-UniRule"/>
</dbReference>
<comment type="caution">
    <text evidence="5">Lacks conserved residue(s) required for the propagation of feature annotation.</text>
</comment>
<evidence type="ECO:0000313" key="6">
    <source>
        <dbReference type="EMBL" id="CAI8025730.1"/>
    </source>
</evidence>
<feature type="binding site" evidence="5">
    <location>
        <position position="384"/>
    </location>
    <ligand>
        <name>Mg(2+)</name>
        <dbReference type="ChEBI" id="CHEBI:18420"/>
    </ligand>
</feature>
<dbReference type="InterPro" id="IPR043129">
    <property type="entry name" value="ATPase_NBD"/>
</dbReference>
<evidence type="ECO:0000256" key="1">
    <source>
        <dbReference type="ARBA" id="ARBA00022679"/>
    </source>
</evidence>
<dbReference type="NCBIfam" id="TIGR00016">
    <property type="entry name" value="ackA"/>
    <property type="match status" value="1"/>
</dbReference>
<dbReference type="InterPro" id="IPR000890">
    <property type="entry name" value="Aliphatic_acid_kin_short-chain"/>
</dbReference>
<keyword evidence="5" id="KW-0460">Magnesium</keyword>
<accession>A0AA35S925</accession>
<sequence>MRILCANVGSTSFKYQIIDMETTTSLVKGGVERIGNSPSAFTHAVPGKPSREGEIDAPTHTAAIAHAMDLITDTEVGCFEDLSQLDGVGFKTILARGYWRSARITEDVIDALETSTPLAPMHNPAYIASIRAFQELLPTTPLVAVFETWFHQTIPDYAAEFGVPRFWVEKHDIRRYGYHGASHRYISERVPQLLGQETAEGLRIISCHLGGSSSLCAIKDGESIDTSMGTSTQYGMIQSTRCGELDAFAVLYMIDTEGFSTDEIRRQLIEDSGLKGISGTSGDMRDVEAAIEAGNDDARLALDTYVYGVKKYIGAYIAALGGVDVIAFAGGIGEKSPITRAKICEGLEWCGIHLNAVKNAQLTGEVDLSADDSRAKILVVATNEELIVSRETARVLKECG</sequence>
<evidence type="ECO:0000313" key="7">
    <source>
        <dbReference type="Proteomes" id="UP001174909"/>
    </source>
</evidence>
<dbReference type="PANTHER" id="PTHR21060:SF15">
    <property type="entry name" value="ACETATE KINASE-RELATED"/>
    <property type="match status" value="1"/>
</dbReference>
<feature type="binding site" evidence="5">
    <location>
        <position position="14"/>
    </location>
    <ligand>
        <name>ATP</name>
        <dbReference type="ChEBI" id="CHEBI:30616"/>
    </ligand>
</feature>
<dbReference type="GO" id="GO:0000287">
    <property type="term" value="F:magnesium ion binding"/>
    <property type="evidence" value="ECO:0007669"/>
    <property type="project" value="UniProtKB-UniRule"/>
</dbReference>
<feature type="site" description="Transition state stabilizer" evidence="5">
    <location>
        <position position="179"/>
    </location>
</feature>
<dbReference type="InterPro" id="IPR023865">
    <property type="entry name" value="Aliphatic_acid_kinase_CS"/>
</dbReference>
<name>A0AA35S925_GEOBA</name>
<keyword evidence="4 5" id="KW-0067">ATP-binding</keyword>
<keyword evidence="5" id="KW-0479">Metal-binding</keyword>
<keyword evidence="7" id="KW-1185">Reference proteome</keyword>
<comment type="similarity">
    <text evidence="5">Belongs to the acetokinase family.</text>
</comment>
<dbReference type="Proteomes" id="UP001174909">
    <property type="component" value="Unassembled WGS sequence"/>
</dbReference>
<evidence type="ECO:0000256" key="2">
    <source>
        <dbReference type="ARBA" id="ARBA00022741"/>
    </source>
</evidence>
<dbReference type="PROSITE" id="PS01075">
    <property type="entry name" value="ACETATE_KINASE_1"/>
    <property type="match status" value="1"/>
</dbReference>
<evidence type="ECO:0000256" key="4">
    <source>
        <dbReference type="ARBA" id="ARBA00022840"/>
    </source>
</evidence>
<comment type="catalytic activity">
    <reaction evidence="5">
        <text>acetate + ATP = acetyl phosphate + ADP</text>
        <dbReference type="Rhea" id="RHEA:11352"/>
        <dbReference type="ChEBI" id="CHEBI:22191"/>
        <dbReference type="ChEBI" id="CHEBI:30089"/>
        <dbReference type="ChEBI" id="CHEBI:30616"/>
        <dbReference type="ChEBI" id="CHEBI:456216"/>
        <dbReference type="EC" id="2.7.2.1"/>
    </reaction>
</comment>
<dbReference type="GO" id="GO:0006083">
    <property type="term" value="P:acetate metabolic process"/>
    <property type="evidence" value="ECO:0007669"/>
    <property type="project" value="TreeGrafter"/>
</dbReference>
<feature type="binding site" evidence="5">
    <location>
        <position position="7"/>
    </location>
    <ligand>
        <name>Mg(2+)</name>
        <dbReference type="ChEBI" id="CHEBI:18420"/>
    </ligand>
</feature>
<dbReference type="PANTHER" id="PTHR21060">
    <property type="entry name" value="ACETATE KINASE"/>
    <property type="match status" value="1"/>
</dbReference>
<comment type="cofactor">
    <cofactor evidence="5">
        <name>Mg(2+)</name>
        <dbReference type="ChEBI" id="CHEBI:18420"/>
    </cofactor>
</comment>
<comment type="caution">
    <text evidence="6">The sequence shown here is derived from an EMBL/GenBank/DDBJ whole genome shotgun (WGS) entry which is preliminary data.</text>
</comment>
<dbReference type="Pfam" id="PF00871">
    <property type="entry name" value="Acetate_kinase"/>
    <property type="match status" value="1"/>
</dbReference>
<dbReference type="GO" id="GO:0008776">
    <property type="term" value="F:acetate kinase activity"/>
    <property type="evidence" value="ECO:0007669"/>
    <property type="project" value="UniProtKB-UniRule"/>
</dbReference>
<keyword evidence="1 5" id="KW-0808">Transferase</keyword>
<dbReference type="PIRSF" id="PIRSF000722">
    <property type="entry name" value="Acetate_prop_kin"/>
    <property type="match status" value="1"/>
</dbReference>
<dbReference type="AlphaFoldDB" id="A0AA35S925"/>